<gene>
    <name evidence="1" type="ORF">KUM34_029355</name>
</gene>
<organism evidence="1 2">
    <name type="scientific">Rhodococcus rhodochrous</name>
    <dbReference type="NCBI Taxonomy" id="1829"/>
    <lineage>
        <taxon>Bacteria</taxon>
        <taxon>Bacillati</taxon>
        <taxon>Actinomycetota</taxon>
        <taxon>Actinomycetes</taxon>
        <taxon>Mycobacteriales</taxon>
        <taxon>Nocardiaceae</taxon>
        <taxon>Rhodococcus</taxon>
    </lineage>
</organism>
<reference evidence="1 2" key="1">
    <citation type="journal article" date="2021" name="Front. Microbiol.">
        <title>Bacterial Transformation of Aromatic Monomers in Softwood Black Liquor.</title>
        <authorList>
            <person name="Navas L.E."/>
            <person name="Dexter G."/>
            <person name="Liu J."/>
            <person name="Levy-Booth D."/>
            <person name="Cho M."/>
            <person name="Jang S.K."/>
            <person name="Mansfield S.D."/>
            <person name="Renneckar S."/>
            <person name="Mohn W.W."/>
            <person name="Eltis L.D."/>
        </authorList>
    </citation>
    <scope>NUCLEOTIDE SEQUENCE [LARGE SCALE GENOMIC DNA]</scope>
    <source>
        <strain evidence="1 2">GD02</strain>
    </source>
</reference>
<protein>
    <submittedName>
        <fullName evidence="1">C39 family peptidase</fullName>
    </submittedName>
</protein>
<keyword evidence="1" id="KW-0614">Plasmid</keyword>
<evidence type="ECO:0000313" key="2">
    <source>
        <dbReference type="Proteomes" id="UP001162740"/>
    </source>
</evidence>
<dbReference type="RefSeq" id="WP_229583340.1">
    <property type="nucleotide sequence ID" value="NZ_CP083976.1"/>
</dbReference>
<accession>A0AA46X1P8</accession>
<evidence type="ECO:0000313" key="1">
    <source>
        <dbReference type="EMBL" id="UZF48483.1"/>
    </source>
</evidence>
<dbReference type="EMBL" id="CP083976">
    <property type="protein sequence ID" value="UZF48483.1"/>
    <property type="molecule type" value="Genomic_DNA"/>
</dbReference>
<name>A0AA46X1P8_RHORH</name>
<dbReference type="Proteomes" id="UP001162740">
    <property type="component" value="Plasmid pGD02.2.2"/>
</dbReference>
<dbReference type="AlphaFoldDB" id="A0AA46X1P8"/>
<sequence length="217" mass="24097">MVTPRRSRPQVPYYAQWESPELVGDLLTGRTRAENDPYWARSGAKDPTEYAFWSWKTCGVACLRMALASMEINPPTVMSLVEDLVDVGAYRLDGVRVHGLVYAPFVEYVNAQDWSLTATVAAPLEIGDLRLHLEGDGLALISVHPTIRDLTPQSEPPPLQREGGHLVLAIASTDQHIVFHNPSGWPGRSQVEVAVQWTSLEPCFARRGILLTKEETP</sequence>
<geneLocation type="plasmid" evidence="1 2">
    <name>pGD02.2.2</name>
</geneLocation>
<proteinExistence type="predicted"/>